<feature type="transmembrane region" description="Helical" evidence="6">
    <location>
        <begin position="193"/>
        <end position="216"/>
    </location>
</feature>
<feature type="compositionally biased region" description="Low complexity" evidence="5">
    <location>
        <begin position="588"/>
        <end position="606"/>
    </location>
</feature>
<feature type="compositionally biased region" description="Low complexity" evidence="5">
    <location>
        <begin position="80"/>
        <end position="94"/>
    </location>
</feature>
<feature type="compositionally biased region" description="Low complexity" evidence="5">
    <location>
        <begin position="506"/>
        <end position="521"/>
    </location>
</feature>
<evidence type="ECO:0000256" key="5">
    <source>
        <dbReference type="SAM" id="MobiDB-lite"/>
    </source>
</evidence>
<dbReference type="Pfam" id="PF10337">
    <property type="entry name" value="ArAE_2_N"/>
    <property type="match status" value="1"/>
</dbReference>
<keyword evidence="2 6" id="KW-0812">Transmembrane</keyword>
<evidence type="ECO:0000256" key="1">
    <source>
        <dbReference type="ARBA" id="ARBA00004141"/>
    </source>
</evidence>
<dbReference type="OrthoDB" id="2274698at2759"/>
<evidence type="ECO:0000256" key="3">
    <source>
        <dbReference type="ARBA" id="ARBA00022989"/>
    </source>
</evidence>
<evidence type="ECO:0000256" key="6">
    <source>
        <dbReference type="SAM" id="Phobius"/>
    </source>
</evidence>
<feature type="compositionally biased region" description="Basic and acidic residues" evidence="5">
    <location>
        <begin position="468"/>
        <end position="477"/>
    </location>
</feature>
<evidence type="ECO:0000313" key="10">
    <source>
        <dbReference type="EMBL" id="TKY90257.1"/>
    </source>
</evidence>
<evidence type="ECO:0000256" key="2">
    <source>
        <dbReference type="ARBA" id="ARBA00022692"/>
    </source>
</evidence>
<dbReference type="Pfam" id="PF10334">
    <property type="entry name" value="BRE4"/>
    <property type="match status" value="1"/>
</dbReference>
<comment type="subcellular location">
    <subcellularLocation>
        <location evidence="1">Membrane</location>
        <topology evidence="1">Multi-pass membrane protein</topology>
    </subcellularLocation>
</comment>
<dbReference type="PANTHER" id="PTHR37994">
    <property type="entry name" value="ARAE_2_N DOMAIN-CONTAINING PROTEIN-RELATED"/>
    <property type="match status" value="1"/>
</dbReference>
<dbReference type="GeneID" id="40723150"/>
<evidence type="ECO:0000313" key="11">
    <source>
        <dbReference type="Proteomes" id="UP000306050"/>
    </source>
</evidence>
<evidence type="ECO:0008006" key="12">
    <source>
        <dbReference type="Google" id="ProtNLM"/>
    </source>
</evidence>
<feature type="transmembrane region" description="Helical" evidence="6">
    <location>
        <begin position="1058"/>
        <end position="1079"/>
    </location>
</feature>
<organism evidence="10 11">
    <name type="scientific">Sporisorium graminicola</name>
    <dbReference type="NCBI Taxonomy" id="280036"/>
    <lineage>
        <taxon>Eukaryota</taxon>
        <taxon>Fungi</taxon>
        <taxon>Dikarya</taxon>
        <taxon>Basidiomycota</taxon>
        <taxon>Ustilaginomycotina</taxon>
        <taxon>Ustilaginomycetes</taxon>
        <taxon>Ustilaginales</taxon>
        <taxon>Ustilaginaceae</taxon>
        <taxon>Sporisorium</taxon>
    </lineage>
</organism>
<evidence type="ECO:0000259" key="9">
    <source>
        <dbReference type="Pfam" id="PF13515"/>
    </source>
</evidence>
<keyword evidence="11" id="KW-1185">Reference proteome</keyword>
<feature type="transmembrane region" description="Helical" evidence="6">
    <location>
        <begin position="1032"/>
        <end position="1052"/>
    </location>
</feature>
<dbReference type="InterPro" id="IPR018820">
    <property type="entry name" value="BRE4-related_DUF2421"/>
</dbReference>
<feature type="transmembrane region" description="Helical" evidence="6">
    <location>
        <begin position="1086"/>
        <end position="1103"/>
    </location>
</feature>
<sequence>MNSLSPLQHLETAAESAAQPTSSPIIDASQTPPSSDAANVTSTSNISGGSAPQTDPVASTRQRARPSASSVDDADQVEKQQQSQPSTASSQDDSNNGKRKPQPPSAAKRNWRRFAKLVGLDPLPGLISWLPPCFTWSKLKPVIRSALLAWICMLIFLINPSERALGSASFLILVGCFIQPAEAPLAAVVEREFFTLLFVCFAWAYSIIATAIAHAVRTNKLTKAETSIQRVIRGDYIEARPSIVCAVFLSVGSAVALYIKIRFGPSPFLFASVLSCILLNICLTYAPLYPYAFYSLGQSVVLPLAAKAAVNIALSILFFPKSVNSQFLERLVAVLNPIADACGDQVKLLHTSPLDTPSTTNEKGANESRDGFDFECVKNKLAAAEGGLVPMSMSSRLLTREISFGIANGDDLKALERLTRSLIAPADGWAYYYSSIKADIQSAHFPKTPVPSRLTTPAITPAITPRTSFEHSRDNSDLGHATSHHTQPRNQAHLLPTQLHPPSRPHSPAGGAAAGTSSAPAIASHHDVAHALPSASGFSTPYRVSPLHSQLFPQDAASGAATFRQLDEHPSVQPGNELSSSRFRKMARSIANSRASSPRRSNANHSSSDKRDHHHHYADSRYHHALDRSNQMLYNFVHKRDPAPVAIWESIRFGNLETYLHTPASNYITEMFARLLRETSSDLLTANAEAIRHIVAWLKHLNSHRYVLLRDRFFLTVEQRAEKGRKQAEETSQVIATVQAKLSEFRQSRRLKVLEPYKDALKAHQEGALSNDELTTELDLRTGQGEIGKIHHRYLYQAWLHQFHTINFTEKMLELLCELETIQRQRTMAQVWFPRWPRIFSADVWRSSSGAAHEADEPDDDPEHIPDLTSDTPNVSRQRSRDCQTGGGQGSSGSGSGNQGSGEKGHATPNGGQVHAHFGRDDGDNDNGAADGAVFFDPIVDLGSTRARDPDALDPEGFLQVVGHTISVWSRRIFHGNTAFGFKAAVLIALVSLPAFMKSTAGWCYDNRAIWAIFMAQLTLARFRGETAFALLSRIIATVLGAVFALLIWYISTGDGRGNAYGLGATTAVAFPFLMLFRIYFPGPPITPIITTVTTALVVGYSWKDVTNPVPGAPGFGWTTAWRRFVTVIIGVSAAYIFSYLPPTSTLRQYQRLSHAATIAELGRIYCAVVGIASHPHPQQSGGSSLTGARAVQSRPGSRRASLHQLAGEEQTSSARNQQQQLQDLGELQLVNAHPSSELVRKRIIAIRARLRWLSMISVNVSYEFSLRGRWPAARYRELFDVQMQISKLLSHCLAVFERLGPAYSIALLRRTRFLDPRFLGDVVSVISMCSTALKTGQPLPQVTPCPLVDRFMDNPHGFNTYLPDRGAGGGHGQAHATDDMLASLPAKITLATLQDAEYMTFSVGVATLFGLVVRIDKLCVAVKELVGESYAVPIDVHGMMQRRDG</sequence>
<accession>A0A4U7L0Q8</accession>
<dbReference type="PANTHER" id="PTHR37994:SF1">
    <property type="entry name" value="ER TRANSPORTER 6TM N-TERMINAL DOMAIN-CONTAINING PROTEIN"/>
    <property type="match status" value="1"/>
</dbReference>
<feature type="region of interest" description="Disordered" evidence="5">
    <location>
        <begin position="451"/>
        <end position="521"/>
    </location>
</feature>
<feature type="transmembrane region" description="Helical" evidence="6">
    <location>
        <begin position="300"/>
        <end position="320"/>
    </location>
</feature>
<feature type="domain" description="DUF2421" evidence="7">
    <location>
        <begin position="1213"/>
        <end position="1431"/>
    </location>
</feature>
<feature type="region of interest" description="Disordered" evidence="5">
    <location>
        <begin position="850"/>
        <end position="924"/>
    </location>
</feature>
<dbReference type="InterPro" id="IPR018823">
    <property type="entry name" value="ArAE_2_N"/>
</dbReference>
<feature type="compositionally biased region" description="Basic and acidic residues" evidence="5">
    <location>
        <begin position="607"/>
        <end position="616"/>
    </location>
</feature>
<dbReference type="RefSeq" id="XP_029742242.1">
    <property type="nucleotide sequence ID" value="XM_029880856.1"/>
</dbReference>
<feature type="domain" description="Putative ER transporter 6TM N-terminal" evidence="8">
    <location>
        <begin position="134"/>
        <end position="443"/>
    </location>
</feature>
<comment type="caution">
    <text evidence="10">The sequence shown here is derived from an EMBL/GenBank/DDBJ whole genome shotgun (WGS) entry which is preliminary data.</text>
</comment>
<protein>
    <recommendedName>
        <fullName evidence="12">ER transporter 6TM N-terminal domain-containing protein</fullName>
    </recommendedName>
</protein>
<dbReference type="GO" id="GO:0016020">
    <property type="term" value="C:membrane"/>
    <property type="evidence" value="ECO:0007669"/>
    <property type="project" value="UniProtKB-SubCell"/>
</dbReference>
<feature type="transmembrane region" description="Helical" evidence="6">
    <location>
        <begin position="241"/>
        <end position="261"/>
    </location>
</feature>
<feature type="region of interest" description="Disordered" evidence="5">
    <location>
        <begin position="1"/>
        <end position="108"/>
    </location>
</feature>
<feature type="compositionally biased region" description="Gly residues" evidence="5">
    <location>
        <begin position="885"/>
        <end position="902"/>
    </location>
</feature>
<dbReference type="Proteomes" id="UP000306050">
    <property type="component" value="Chromosome SGRAM_1"/>
</dbReference>
<feature type="transmembrane region" description="Helical" evidence="6">
    <location>
        <begin position="1123"/>
        <end position="1142"/>
    </location>
</feature>
<gene>
    <name evidence="10" type="ORF">EX895_000255</name>
</gene>
<evidence type="ECO:0000256" key="4">
    <source>
        <dbReference type="ARBA" id="ARBA00023136"/>
    </source>
</evidence>
<dbReference type="EMBL" id="SRRM01000002">
    <property type="protein sequence ID" value="TKY90257.1"/>
    <property type="molecule type" value="Genomic_DNA"/>
</dbReference>
<keyword evidence="3 6" id="KW-1133">Transmembrane helix</keyword>
<feature type="transmembrane region" description="Helical" evidence="6">
    <location>
        <begin position="164"/>
        <end position="181"/>
    </location>
</feature>
<dbReference type="InterPro" id="IPR049453">
    <property type="entry name" value="Memb_transporter_dom"/>
</dbReference>
<feature type="region of interest" description="Disordered" evidence="5">
    <location>
        <begin position="588"/>
        <end position="616"/>
    </location>
</feature>
<feature type="compositionally biased region" description="Low complexity" evidence="5">
    <location>
        <begin position="455"/>
        <end position="465"/>
    </location>
</feature>
<feature type="domain" description="Integral membrane bound transporter" evidence="9">
    <location>
        <begin position="1007"/>
        <end position="1136"/>
    </location>
</feature>
<proteinExistence type="predicted"/>
<keyword evidence="4 6" id="KW-0472">Membrane</keyword>
<feature type="compositionally biased region" description="Polar residues" evidence="5">
    <location>
        <begin position="18"/>
        <end position="61"/>
    </location>
</feature>
<reference evidence="10 11" key="1">
    <citation type="submission" date="2019-05" db="EMBL/GenBank/DDBJ databases">
        <title>Sporisorium graminicola CBS 10092 draft sequencing and annotation.</title>
        <authorList>
            <person name="Solano-Gonzalez S."/>
            <person name="Caddick M.X."/>
            <person name="Darby A."/>
        </authorList>
    </citation>
    <scope>NUCLEOTIDE SEQUENCE [LARGE SCALE GENOMIC DNA]</scope>
    <source>
        <strain evidence="10 11">CBS 10092</strain>
    </source>
</reference>
<name>A0A4U7L0Q8_9BASI</name>
<dbReference type="Pfam" id="PF13515">
    <property type="entry name" value="FUSC_2"/>
    <property type="match status" value="1"/>
</dbReference>
<dbReference type="KEGG" id="sgra:EX895_000255"/>
<evidence type="ECO:0000259" key="8">
    <source>
        <dbReference type="Pfam" id="PF10337"/>
    </source>
</evidence>
<evidence type="ECO:0000259" key="7">
    <source>
        <dbReference type="Pfam" id="PF10334"/>
    </source>
</evidence>
<feature type="transmembrane region" description="Helical" evidence="6">
    <location>
        <begin position="268"/>
        <end position="288"/>
    </location>
</feature>
<feature type="transmembrane region" description="Helical" evidence="6">
    <location>
        <begin position="141"/>
        <end position="158"/>
    </location>
</feature>